<evidence type="ECO:0000256" key="1">
    <source>
        <dbReference type="ARBA" id="ARBA00004141"/>
    </source>
</evidence>
<dbReference type="InterPro" id="IPR051645">
    <property type="entry name" value="PER33/POM33_regulator"/>
</dbReference>
<dbReference type="Pfam" id="PF03661">
    <property type="entry name" value="TMEM33_Pom33"/>
    <property type="match status" value="1"/>
</dbReference>
<dbReference type="GO" id="GO:0005635">
    <property type="term" value="C:nuclear envelope"/>
    <property type="evidence" value="ECO:0007669"/>
    <property type="project" value="EnsemblFungi"/>
</dbReference>
<keyword evidence="4 6" id="KW-1133">Transmembrane helix</keyword>
<dbReference type="STRING" id="1071378.G0W948"/>
<evidence type="ECO:0000256" key="2">
    <source>
        <dbReference type="ARBA" id="ARBA00007322"/>
    </source>
</evidence>
<dbReference type="HOGENOM" id="CLU_065417_3_0_1"/>
<dbReference type="OMA" id="PQFYWFL"/>
<feature type="transmembrane region" description="Helical" evidence="6">
    <location>
        <begin position="212"/>
        <end position="230"/>
    </location>
</feature>
<comment type="similarity">
    <text evidence="2">Belongs to the PER33/POM33 family.</text>
</comment>
<evidence type="ECO:0008006" key="9">
    <source>
        <dbReference type="Google" id="ProtNLM"/>
    </source>
</evidence>
<sequence>MTSNTAPQNARNTRPTAPFTTMLRSRIRQPQFYWFLGHLLTLYHFLRFHIAILSIPKQKYHYRMILLNISITYGIVLYQFIKSKQLQLNWNNLRQNLKTLDNLQYFIMLSTLLICSILSRGNVTINGASYGPVIFSLFHCLNYFKENLLPFLPISIVWKNLINTNISIFINNYNGKFLTMAQTLEILCALRLASYGLPIALLKTLIMPSLNHILSLLATVNYIWFFKLRFLQSQPMRLIMNEFIKKIDITVMNSNLPPNIKSYWNKYKSIVKNLFDKIPA</sequence>
<comment type="subcellular location">
    <subcellularLocation>
        <location evidence="1">Membrane</location>
        <topology evidence="1">Multi-pass membrane protein</topology>
    </subcellularLocation>
</comment>
<dbReference type="AlphaFoldDB" id="G0W948"/>
<proteinExistence type="inferred from homology"/>
<evidence type="ECO:0000256" key="4">
    <source>
        <dbReference type="ARBA" id="ARBA00022989"/>
    </source>
</evidence>
<reference evidence="7 8" key="1">
    <citation type="journal article" date="2011" name="Proc. Natl. Acad. Sci. U.S.A.">
        <title>Evolutionary erosion of yeast sex chromosomes by mating-type switching accidents.</title>
        <authorList>
            <person name="Gordon J.L."/>
            <person name="Armisen D."/>
            <person name="Proux-Wera E."/>
            <person name="Oheigeartaigh S.S."/>
            <person name="Byrne K.P."/>
            <person name="Wolfe K.H."/>
        </authorList>
    </citation>
    <scope>NUCLEOTIDE SEQUENCE [LARGE SCALE GENOMIC DNA]</scope>
    <source>
        <strain evidence="8">ATCC 10597 / BCRC 20456 / CBS 421 / NBRC 0211 / NRRL Y-12639</strain>
    </source>
</reference>
<keyword evidence="8" id="KW-1185">Reference proteome</keyword>
<feature type="transmembrane region" description="Helical" evidence="6">
    <location>
        <begin position="102"/>
        <end position="119"/>
    </location>
</feature>
<dbReference type="GeneID" id="11494689"/>
<name>G0W948_NAUDC</name>
<evidence type="ECO:0000313" key="7">
    <source>
        <dbReference type="EMBL" id="CCD24309.1"/>
    </source>
</evidence>
<dbReference type="eggNOG" id="KOG4002">
    <property type="taxonomic scope" value="Eukaryota"/>
</dbReference>
<feature type="transmembrane region" description="Helical" evidence="6">
    <location>
        <begin position="61"/>
        <end position="81"/>
    </location>
</feature>
<accession>G0W948</accession>
<dbReference type="KEGG" id="ndi:NDAI_0C06500"/>
<dbReference type="InterPro" id="IPR005344">
    <property type="entry name" value="TMEM33/Pom33"/>
</dbReference>
<keyword evidence="5 6" id="KW-0472">Membrane</keyword>
<evidence type="ECO:0000256" key="5">
    <source>
        <dbReference type="ARBA" id="ARBA00023136"/>
    </source>
</evidence>
<dbReference type="PANTHER" id="PTHR12703">
    <property type="entry name" value="TRANSMEMBRANE PROTEIN 33"/>
    <property type="match status" value="1"/>
</dbReference>
<dbReference type="OrthoDB" id="5581259at2759"/>
<dbReference type="RefSeq" id="XP_003669552.1">
    <property type="nucleotide sequence ID" value="XM_003669504.1"/>
</dbReference>
<protein>
    <recommendedName>
        <fullName evidence="9">Pore and endoplasmic reticulum protein of 33 kDa</fullName>
    </recommendedName>
</protein>
<evidence type="ECO:0000256" key="6">
    <source>
        <dbReference type="SAM" id="Phobius"/>
    </source>
</evidence>
<dbReference type="GO" id="GO:0071786">
    <property type="term" value="P:endoplasmic reticulum tubular network organization"/>
    <property type="evidence" value="ECO:0007669"/>
    <property type="project" value="TreeGrafter"/>
</dbReference>
<dbReference type="GO" id="GO:0005783">
    <property type="term" value="C:endoplasmic reticulum"/>
    <property type="evidence" value="ECO:0007669"/>
    <property type="project" value="EnsemblFungi"/>
</dbReference>
<organism evidence="7 8">
    <name type="scientific">Naumovozyma dairenensis (strain ATCC 10597 / BCRC 20456 / CBS 421 / NBRC 0211 / NRRL Y-12639)</name>
    <name type="common">Saccharomyces dairenensis</name>
    <dbReference type="NCBI Taxonomy" id="1071378"/>
    <lineage>
        <taxon>Eukaryota</taxon>
        <taxon>Fungi</taxon>
        <taxon>Dikarya</taxon>
        <taxon>Ascomycota</taxon>
        <taxon>Saccharomycotina</taxon>
        <taxon>Saccharomycetes</taxon>
        <taxon>Saccharomycetales</taxon>
        <taxon>Saccharomycetaceae</taxon>
        <taxon>Naumovozyma</taxon>
    </lineage>
</organism>
<dbReference type="GO" id="GO:0061024">
    <property type="term" value="P:membrane organization"/>
    <property type="evidence" value="ECO:0007669"/>
    <property type="project" value="TreeGrafter"/>
</dbReference>
<evidence type="ECO:0000256" key="3">
    <source>
        <dbReference type="ARBA" id="ARBA00022692"/>
    </source>
</evidence>
<dbReference type="EMBL" id="HE580269">
    <property type="protein sequence ID" value="CCD24309.1"/>
    <property type="molecule type" value="Genomic_DNA"/>
</dbReference>
<keyword evidence="3 6" id="KW-0812">Transmembrane</keyword>
<dbReference type="PANTHER" id="PTHR12703:SF4">
    <property type="entry name" value="TRANSMEMBRANE PROTEIN 33"/>
    <property type="match status" value="1"/>
</dbReference>
<gene>
    <name evidence="7" type="primary">NDAI0C06500</name>
    <name evidence="7" type="ordered locus">NDAI_0C06500</name>
</gene>
<evidence type="ECO:0000313" key="8">
    <source>
        <dbReference type="Proteomes" id="UP000000689"/>
    </source>
</evidence>
<feature type="transmembrane region" description="Helical" evidence="6">
    <location>
        <begin position="32"/>
        <end position="55"/>
    </location>
</feature>
<dbReference type="Proteomes" id="UP000000689">
    <property type="component" value="Chromosome 3"/>
</dbReference>
<dbReference type="GO" id="GO:0016020">
    <property type="term" value="C:membrane"/>
    <property type="evidence" value="ECO:0007669"/>
    <property type="project" value="UniProtKB-SubCell"/>
</dbReference>